<protein>
    <submittedName>
        <fullName evidence="3">Uncharacterized protein</fullName>
    </submittedName>
</protein>
<gene>
    <name evidence="3" type="ORF">VTJ49DRAFT_5249</name>
</gene>
<dbReference type="EMBL" id="JAZGSY010000423">
    <property type="protein sequence ID" value="KAL1836357.1"/>
    <property type="molecule type" value="Genomic_DNA"/>
</dbReference>
<keyword evidence="4" id="KW-1185">Reference proteome</keyword>
<evidence type="ECO:0000256" key="1">
    <source>
        <dbReference type="SAM" id="Coils"/>
    </source>
</evidence>
<evidence type="ECO:0000256" key="2">
    <source>
        <dbReference type="SAM" id="MobiDB-lite"/>
    </source>
</evidence>
<comment type="caution">
    <text evidence="3">The sequence shown here is derived from an EMBL/GenBank/DDBJ whole genome shotgun (WGS) entry which is preliminary data.</text>
</comment>
<feature type="coiled-coil region" evidence="1">
    <location>
        <begin position="128"/>
        <end position="211"/>
    </location>
</feature>
<sequence>MEGAQTPNKLTPYFHPNIPWGTSGRRLHRHDFLSNRWGLQHYYATPPLGLGESGVRLHATVQKALQTAAVLSAEAAQAALDKSFLVLRNEVHDVRSRIRHVEQATERVAQKLDAVLKQTAGTTHTQGMDEAERVVQKLDAMLSQLATTSRTQGTEEGERDSLLRQYRKEVERWSAEYEGQRAECDRLRSENESVKKELAQAKQTLHIATLQAITDGEELQERQHRIEQLTREKAVVMAADEQLPNEELLMWGFRQLREGVMAFAKEVADHSGPLPRSLEVADSLFDPACWNRVGKQQRMYRVMAKVFHVLFRRILRPGLKAFGLQTFLRTKEHHAISAVESNLRTLEREMESQGVPPEVINKWVNTTIATIKPLRDVRQNVEGVTQEILEALDPLVKHRFIRNVSQAREKISAICENAVNFKLNLRQHGGKYKVEVPSRDVKRWGEAGCDDDTKAFQPTRWLRVVDHEVVPSTTEDKQAGSGDLKGISVIVFGALTKVEDGIYDEDIEKVFLELGWVVLKRSAEYKAQKRKSPNPEEMEVEEARRTAVTNTGVSQRQIARIKALMGQDS</sequence>
<proteinExistence type="predicted"/>
<name>A0ABR3V447_HUMIN</name>
<organism evidence="3 4">
    <name type="scientific">Humicola insolens</name>
    <name type="common">Soft-rot fungus</name>
    <dbReference type="NCBI Taxonomy" id="85995"/>
    <lineage>
        <taxon>Eukaryota</taxon>
        <taxon>Fungi</taxon>
        <taxon>Dikarya</taxon>
        <taxon>Ascomycota</taxon>
        <taxon>Pezizomycotina</taxon>
        <taxon>Sordariomycetes</taxon>
        <taxon>Sordariomycetidae</taxon>
        <taxon>Sordariales</taxon>
        <taxon>Chaetomiaceae</taxon>
        <taxon>Mycothermus</taxon>
    </lineage>
</organism>
<dbReference type="Proteomes" id="UP001583172">
    <property type="component" value="Unassembled WGS sequence"/>
</dbReference>
<evidence type="ECO:0000313" key="3">
    <source>
        <dbReference type="EMBL" id="KAL1836357.1"/>
    </source>
</evidence>
<accession>A0ABR3V447</accession>
<keyword evidence="1" id="KW-0175">Coiled coil</keyword>
<feature type="region of interest" description="Disordered" evidence="2">
    <location>
        <begin position="527"/>
        <end position="548"/>
    </location>
</feature>
<reference evidence="3 4" key="1">
    <citation type="journal article" date="2024" name="Commun. Biol.">
        <title>Comparative genomic analysis of thermophilic fungi reveals convergent evolutionary adaptations and gene losses.</title>
        <authorList>
            <person name="Steindorff A.S."/>
            <person name="Aguilar-Pontes M.V."/>
            <person name="Robinson A.J."/>
            <person name="Andreopoulos B."/>
            <person name="LaButti K."/>
            <person name="Kuo A."/>
            <person name="Mondo S."/>
            <person name="Riley R."/>
            <person name="Otillar R."/>
            <person name="Haridas S."/>
            <person name="Lipzen A."/>
            <person name="Grimwood J."/>
            <person name="Schmutz J."/>
            <person name="Clum A."/>
            <person name="Reid I.D."/>
            <person name="Moisan M.C."/>
            <person name="Butler G."/>
            <person name="Nguyen T.T.M."/>
            <person name="Dewar K."/>
            <person name="Conant G."/>
            <person name="Drula E."/>
            <person name="Henrissat B."/>
            <person name="Hansel C."/>
            <person name="Singer S."/>
            <person name="Hutchinson M.I."/>
            <person name="de Vries R.P."/>
            <person name="Natvig D.O."/>
            <person name="Powell A.J."/>
            <person name="Tsang A."/>
            <person name="Grigoriev I.V."/>
        </authorList>
    </citation>
    <scope>NUCLEOTIDE SEQUENCE [LARGE SCALE GENOMIC DNA]</scope>
    <source>
        <strain evidence="3 4">CBS 620.91</strain>
    </source>
</reference>
<evidence type="ECO:0000313" key="4">
    <source>
        <dbReference type="Proteomes" id="UP001583172"/>
    </source>
</evidence>